<keyword evidence="1" id="KW-0472">Membrane</keyword>
<dbReference type="EMBL" id="JAUHHV010000010">
    <property type="protein sequence ID" value="KAK1409923.1"/>
    <property type="molecule type" value="Genomic_DNA"/>
</dbReference>
<dbReference type="AlphaFoldDB" id="A0AAD8NJ86"/>
<keyword evidence="3" id="KW-1185">Reference proteome</keyword>
<proteinExistence type="predicted"/>
<feature type="transmembrane region" description="Helical" evidence="1">
    <location>
        <begin position="41"/>
        <end position="68"/>
    </location>
</feature>
<keyword evidence="1" id="KW-0812">Transmembrane</keyword>
<sequence>MSSHHFPTSLPISSTAGSLNSSNNICVCVCVLERESENFNFSIGGICNGFCSFLLSVTLFIFISLCMIPVSVRTLHLE</sequence>
<name>A0AAD8NJ86_TARER</name>
<evidence type="ECO:0000313" key="2">
    <source>
        <dbReference type="EMBL" id="KAK1409923.1"/>
    </source>
</evidence>
<protein>
    <submittedName>
        <fullName evidence="2">Uncharacterized protein</fullName>
    </submittedName>
</protein>
<organism evidence="2 3">
    <name type="scientific">Tagetes erecta</name>
    <name type="common">African marigold</name>
    <dbReference type="NCBI Taxonomy" id="13708"/>
    <lineage>
        <taxon>Eukaryota</taxon>
        <taxon>Viridiplantae</taxon>
        <taxon>Streptophyta</taxon>
        <taxon>Embryophyta</taxon>
        <taxon>Tracheophyta</taxon>
        <taxon>Spermatophyta</taxon>
        <taxon>Magnoliopsida</taxon>
        <taxon>eudicotyledons</taxon>
        <taxon>Gunneridae</taxon>
        <taxon>Pentapetalae</taxon>
        <taxon>asterids</taxon>
        <taxon>campanulids</taxon>
        <taxon>Asterales</taxon>
        <taxon>Asteraceae</taxon>
        <taxon>Asteroideae</taxon>
        <taxon>Heliantheae alliance</taxon>
        <taxon>Tageteae</taxon>
        <taxon>Tagetes</taxon>
    </lineage>
</organism>
<keyword evidence="1" id="KW-1133">Transmembrane helix</keyword>
<evidence type="ECO:0000256" key="1">
    <source>
        <dbReference type="SAM" id="Phobius"/>
    </source>
</evidence>
<dbReference type="Proteomes" id="UP001229421">
    <property type="component" value="Unassembled WGS sequence"/>
</dbReference>
<comment type="caution">
    <text evidence="2">The sequence shown here is derived from an EMBL/GenBank/DDBJ whole genome shotgun (WGS) entry which is preliminary data.</text>
</comment>
<evidence type="ECO:0000313" key="3">
    <source>
        <dbReference type="Proteomes" id="UP001229421"/>
    </source>
</evidence>
<gene>
    <name evidence="2" type="ORF">QVD17_36453</name>
</gene>
<reference evidence="2" key="1">
    <citation type="journal article" date="2023" name="bioRxiv">
        <title>Improved chromosome-level genome assembly for marigold (Tagetes erecta).</title>
        <authorList>
            <person name="Jiang F."/>
            <person name="Yuan L."/>
            <person name="Wang S."/>
            <person name="Wang H."/>
            <person name="Xu D."/>
            <person name="Wang A."/>
            <person name="Fan W."/>
        </authorList>
    </citation>
    <scope>NUCLEOTIDE SEQUENCE</scope>
    <source>
        <strain evidence="2">WSJ</strain>
        <tissue evidence="2">Leaf</tissue>
    </source>
</reference>
<accession>A0AAD8NJ86</accession>